<proteinExistence type="inferred from homology"/>
<dbReference type="SUPFAM" id="SSF103506">
    <property type="entry name" value="Mitochondrial carrier"/>
    <property type="match status" value="1"/>
</dbReference>
<comment type="subcellular location">
    <subcellularLocation>
        <location evidence="1">Membrane</location>
        <topology evidence="1">Multi-pass membrane protein</topology>
    </subcellularLocation>
</comment>
<dbReference type="PROSITE" id="PS50920">
    <property type="entry name" value="SOLCAR"/>
    <property type="match status" value="2"/>
</dbReference>
<feature type="repeat" description="Solcar" evidence="8">
    <location>
        <begin position="100"/>
        <end position="202"/>
    </location>
</feature>
<accession>A0ABD3QUW7</accession>
<gene>
    <name evidence="10" type="ORF">HJC23_003738</name>
</gene>
<evidence type="ECO:0000256" key="4">
    <source>
        <dbReference type="ARBA" id="ARBA00022692"/>
    </source>
</evidence>
<dbReference type="InterPro" id="IPR018108">
    <property type="entry name" value="MCP_transmembrane"/>
</dbReference>
<keyword evidence="4 8" id="KW-0812">Transmembrane</keyword>
<evidence type="ECO:0008006" key="12">
    <source>
        <dbReference type="Google" id="ProtNLM"/>
    </source>
</evidence>
<evidence type="ECO:0000256" key="5">
    <source>
        <dbReference type="ARBA" id="ARBA00022737"/>
    </source>
</evidence>
<dbReference type="InterPro" id="IPR002067">
    <property type="entry name" value="MCP"/>
</dbReference>
<dbReference type="EMBL" id="JABMIG020000012">
    <property type="protein sequence ID" value="KAL3803684.1"/>
    <property type="molecule type" value="Genomic_DNA"/>
</dbReference>
<evidence type="ECO:0000313" key="10">
    <source>
        <dbReference type="EMBL" id="KAL3803684.1"/>
    </source>
</evidence>
<evidence type="ECO:0000313" key="11">
    <source>
        <dbReference type="Proteomes" id="UP001516023"/>
    </source>
</evidence>
<evidence type="ECO:0000256" key="2">
    <source>
        <dbReference type="ARBA" id="ARBA00006375"/>
    </source>
</evidence>
<dbReference type="AlphaFoldDB" id="A0ABD3QUW7"/>
<keyword evidence="3 9" id="KW-0813">Transport</keyword>
<keyword evidence="5" id="KW-0677">Repeat</keyword>
<organism evidence="10 11">
    <name type="scientific">Cyclotella cryptica</name>
    <dbReference type="NCBI Taxonomy" id="29204"/>
    <lineage>
        <taxon>Eukaryota</taxon>
        <taxon>Sar</taxon>
        <taxon>Stramenopiles</taxon>
        <taxon>Ochrophyta</taxon>
        <taxon>Bacillariophyta</taxon>
        <taxon>Coscinodiscophyceae</taxon>
        <taxon>Thalassiosirophycidae</taxon>
        <taxon>Stephanodiscales</taxon>
        <taxon>Stephanodiscaceae</taxon>
        <taxon>Cyclotella</taxon>
    </lineage>
</organism>
<dbReference type="Gene3D" id="1.50.40.10">
    <property type="entry name" value="Mitochondrial carrier domain"/>
    <property type="match status" value="1"/>
</dbReference>
<evidence type="ECO:0000256" key="7">
    <source>
        <dbReference type="ARBA" id="ARBA00023136"/>
    </source>
</evidence>
<keyword evidence="11" id="KW-1185">Reference proteome</keyword>
<feature type="repeat" description="Solcar" evidence="8">
    <location>
        <begin position="207"/>
        <end position="270"/>
    </location>
</feature>
<protein>
    <recommendedName>
        <fullName evidence="12">Mitochondrial carrier protein</fullName>
    </recommendedName>
</protein>
<dbReference type="InterPro" id="IPR023395">
    <property type="entry name" value="MCP_dom_sf"/>
</dbReference>
<reference evidence="10 11" key="1">
    <citation type="journal article" date="2020" name="G3 (Bethesda)">
        <title>Improved Reference Genome for Cyclotella cryptica CCMP332, a Model for Cell Wall Morphogenesis, Salinity Adaptation, and Lipid Production in Diatoms (Bacillariophyta).</title>
        <authorList>
            <person name="Roberts W.R."/>
            <person name="Downey K.M."/>
            <person name="Ruck E.C."/>
            <person name="Traller J.C."/>
            <person name="Alverson A.J."/>
        </authorList>
    </citation>
    <scope>NUCLEOTIDE SEQUENCE [LARGE SCALE GENOMIC DNA]</scope>
    <source>
        <strain evidence="10 11">CCMP332</strain>
    </source>
</reference>
<evidence type="ECO:0000256" key="8">
    <source>
        <dbReference type="PROSITE-ProRule" id="PRU00282"/>
    </source>
</evidence>
<dbReference type="Pfam" id="PF00153">
    <property type="entry name" value="Mito_carr"/>
    <property type="match status" value="3"/>
</dbReference>
<keyword evidence="6" id="KW-1133">Transmembrane helix</keyword>
<dbReference type="GO" id="GO:0016020">
    <property type="term" value="C:membrane"/>
    <property type="evidence" value="ECO:0007669"/>
    <property type="project" value="UniProtKB-SubCell"/>
</dbReference>
<sequence length="270" mass="29675">MSLAKEFLAAGPGCALANGLLNCFETTKVKLQLHDTTKPVYRSPTTRGIMLQIAHEEGIVRGLLTPGLSASLTRSMLYGAYRVGLYSTLRTRLSERGEDPTWVHRLVSGMITGGVGSMLSCPLDVVRTRMQADSGVIRNGRYVTGLRRGEAVRYRGMISAFWTIFRQEGLKNGLYRGASVTVARASLLNGAQLASYDTLKRQLKWEEGPMLHSFCALLSGVVAQTVIMPIDTIKSQMMLGNRWVDVAAILQKNGPFYLYRGWVPACAVKV</sequence>
<evidence type="ECO:0000256" key="3">
    <source>
        <dbReference type="ARBA" id="ARBA00022448"/>
    </source>
</evidence>
<dbReference type="PANTHER" id="PTHR45618">
    <property type="entry name" value="MITOCHONDRIAL DICARBOXYLATE CARRIER-RELATED"/>
    <property type="match status" value="1"/>
</dbReference>
<name>A0ABD3QUW7_9STRA</name>
<dbReference type="InterPro" id="IPR050391">
    <property type="entry name" value="Mito_Metabolite_Transporter"/>
</dbReference>
<dbReference type="PRINTS" id="PR00926">
    <property type="entry name" value="MITOCARRIER"/>
</dbReference>
<keyword evidence="7 8" id="KW-0472">Membrane</keyword>
<evidence type="ECO:0000256" key="1">
    <source>
        <dbReference type="ARBA" id="ARBA00004141"/>
    </source>
</evidence>
<comment type="similarity">
    <text evidence="2 9">Belongs to the mitochondrial carrier (TC 2.A.29) family.</text>
</comment>
<comment type="caution">
    <text evidence="10">The sequence shown here is derived from an EMBL/GenBank/DDBJ whole genome shotgun (WGS) entry which is preliminary data.</text>
</comment>
<dbReference type="Proteomes" id="UP001516023">
    <property type="component" value="Unassembled WGS sequence"/>
</dbReference>
<evidence type="ECO:0000256" key="9">
    <source>
        <dbReference type="RuleBase" id="RU000488"/>
    </source>
</evidence>
<evidence type="ECO:0000256" key="6">
    <source>
        <dbReference type="ARBA" id="ARBA00022989"/>
    </source>
</evidence>